<proteinExistence type="predicted"/>
<comment type="caution">
    <text evidence="3">The sequence shown here is derived from an EMBL/GenBank/DDBJ whole genome shotgun (WGS) entry which is preliminary data.</text>
</comment>
<protein>
    <submittedName>
        <fullName evidence="3">DNA-binding protein YbaB</fullName>
    </submittedName>
</protein>
<gene>
    <name evidence="3" type="ORF">EV383_6065</name>
</gene>
<keyword evidence="3" id="KW-0238">DNA-binding</keyword>
<evidence type="ECO:0000256" key="2">
    <source>
        <dbReference type="SAM" id="MobiDB-lite"/>
    </source>
</evidence>
<organism evidence="3 4">
    <name type="scientific">Pseudonocardia sediminis</name>
    <dbReference type="NCBI Taxonomy" id="1397368"/>
    <lineage>
        <taxon>Bacteria</taxon>
        <taxon>Bacillati</taxon>
        <taxon>Actinomycetota</taxon>
        <taxon>Actinomycetes</taxon>
        <taxon>Pseudonocardiales</taxon>
        <taxon>Pseudonocardiaceae</taxon>
        <taxon>Pseudonocardia</taxon>
    </lineage>
</organism>
<dbReference type="InterPro" id="IPR036894">
    <property type="entry name" value="YbaB-like_sf"/>
</dbReference>
<dbReference type="GO" id="GO:0003677">
    <property type="term" value="F:DNA binding"/>
    <property type="evidence" value="ECO:0007669"/>
    <property type="project" value="UniProtKB-KW"/>
</dbReference>
<evidence type="ECO:0000313" key="4">
    <source>
        <dbReference type="Proteomes" id="UP000291591"/>
    </source>
</evidence>
<feature type="coiled-coil region" evidence="1">
    <location>
        <begin position="31"/>
        <end position="58"/>
    </location>
</feature>
<dbReference type="EMBL" id="SHKL01000001">
    <property type="protein sequence ID" value="RZT89108.1"/>
    <property type="molecule type" value="Genomic_DNA"/>
</dbReference>
<keyword evidence="1" id="KW-0175">Coiled coil</keyword>
<dbReference type="OrthoDB" id="3578357at2"/>
<feature type="compositionally biased region" description="Low complexity" evidence="2">
    <location>
        <begin position="13"/>
        <end position="24"/>
    </location>
</feature>
<dbReference type="Gene3D" id="3.30.1310.10">
    <property type="entry name" value="Nucleoid-associated protein YbaB-like domain"/>
    <property type="match status" value="1"/>
</dbReference>
<evidence type="ECO:0000256" key="1">
    <source>
        <dbReference type="SAM" id="Coils"/>
    </source>
</evidence>
<accession>A0A4Q7V5U9</accession>
<feature type="region of interest" description="Disordered" evidence="2">
    <location>
        <begin position="1"/>
        <end position="24"/>
    </location>
</feature>
<sequence>MDPRPSRHLTGLPSAPSSSAPTDTSDVRAWLADYRGRMEELRDRAERAQAQLEGLTATASSRDGAVTVTVNGSGALLELRFGSRAEEMPRARLADLVLTLSREAAADASRQVREVVEPVTAAGRAAR</sequence>
<dbReference type="Proteomes" id="UP000291591">
    <property type="component" value="Unassembled WGS sequence"/>
</dbReference>
<evidence type="ECO:0000313" key="3">
    <source>
        <dbReference type="EMBL" id="RZT89108.1"/>
    </source>
</evidence>
<dbReference type="InterPro" id="IPR004401">
    <property type="entry name" value="YbaB/EbfC"/>
</dbReference>
<dbReference type="SUPFAM" id="SSF82607">
    <property type="entry name" value="YbaB-like"/>
    <property type="match status" value="1"/>
</dbReference>
<dbReference type="AlphaFoldDB" id="A0A4Q7V5U9"/>
<name>A0A4Q7V5U9_PSEST</name>
<reference evidence="3 4" key="1">
    <citation type="submission" date="2019-02" db="EMBL/GenBank/DDBJ databases">
        <title>Sequencing the genomes of 1000 actinobacteria strains.</title>
        <authorList>
            <person name="Klenk H.-P."/>
        </authorList>
    </citation>
    <scope>NUCLEOTIDE SEQUENCE [LARGE SCALE GENOMIC DNA]</scope>
    <source>
        <strain evidence="3 4">DSM 45779</strain>
    </source>
</reference>
<keyword evidence="4" id="KW-1185">Reference proteome</keyword>
<dbReference type="RefSeq" id="WP_130293408.1">
    <property type="nucleotide sequence ID" value="NZ_SHKL01000001.1"/>
</dbReference>
<dbReference type="Pfam" id="PF02575">
    <property type="entry name" value="YbaB_DNA_bd"/>
    <property type="match status" value="1"/>
</dbReference>